<evidence type="ECO:0000256" key="1">
    <source>
        <dbReference type="SAM" id="MobiDB-lite"/>
    </source>
</evidence>
<dbReference type="AlphaFoldDB" id="A0AAX4JRA3"/>
<evidence type="ECO:0000313" key="4">
    <source>
        <dbReference type="Proteomes" id="UP001355207"/>
    </source>
</evidence>
<feature type="compositionally biased region" description="Pro residues" evidence="1">
    <location>
        <begin position="234"/>
        <end position="243"/>
    </location>
</feature>
<feature type="region of interest" description="Disordered" evidence="1">
    <location>
        <begin position="230"/>
        <end position="249"/>
    </location>
</feature>
<gene>
    <name evidence="3" type="ORF">L201_002826</name>
</gene>
<accession>A0AAX4JRA3</accession>
<sequence>MFGRDAGIHFDAWVGNLSNEERLNEYQITHHPASPGQSAWSECFLEATEDEFQVKISKRATFLTKRKVKKPKDGILGIHCDCMIDGQRLPYNVWWDRKPEHQWKCIVEKDEIDGKMYHANLKFAPLQTTDDPDQVTVTSQTSQKLGTIEIILWSGYFIPGPKQAIATSSLRNDVADEKSKKFSYTVSPSTRTEMQQTHASSVHIHALTLNPDYKFVFKYRPRPVLLHTGIIDEPAPPPQAIPDPPKRKRSLAVEQAILVEDDENIDRDVKPDLERKRMKYLEDQVKKLSSEQKHLRKSGKTKAEAVDLTLDDD</sequence>
<keyword evidence="4" id="KW-1185">Reference proteome</keyword>
<dbReference type="Pfam" id="PF25534">
    <property type="entry name" value="DUF7918"/>
    <property type="match status" value="1"/>
</dbReference>
<dbReference type="InterPro" id="IPR057678">
    <property type="entry name" value="DUF7918"/>
</dbReference>
<proteinExistence type="predicted"/>
<name>A0AAX4JRA3_9TREE</name>
<dbReference type="RefSeq" id="XP_066074689.1">
    <property type="nucleotide sequence ID" value="XM_066218592.1"/>
</dbReference>
<organism evidence="3 4">
    <name type="scientific">Kwoniella dendrophila CBS 6074</name>
    <dbReference type="NCBI Taxonomy" id="1295534"/>
    <lineage>
        <taxon>Eukaryota</taxon>
        <taxon>Fungi</taxon>
        <taxon>Dikarya</taxon>
        <taxon>Basidiomycota</taxon>
        <taxon>Agaricomycotina</taxon>
        <taxon>Tremellomycetes</taxon>
        <taxon>Tremellales</taxon>
        <taxon>Cryptococcaceae</taxon>
        <taxon>Kwoniella</taxon>
    </lineage>
</organism>
<dbReference type="GeneID" id="91093497"/>
<dbReference type="EMBL" id="CP144100">
    <property type="protein sequence ID" value="WWC87926.1"/>
    <property type="molecule type" value="Genomic_DNA"/>
</dbReference>
<dbReference type="PANTHER" id="PTHR36223">
    <property type="entry name" value="BETA-LACTAMASE-TYPE TRANSPEPTIDASE FOLD DOMAIN CONTAINING PROTEIN"/>
    <property type="match status" value="1"/>
</dbReference>
<evidence type="ECO:0000313" key="3">
    <source>
        <dbReference type="EMBL" id="WWC87926.1"/>
    </source>
</evidence>
<feature type="domain" description="DUF7918" evidence="2">
    <location>
        <begin position="18"/>
        <end position="232"/>
    </location>
</feature>
<dbReference type="Proteomes" id="UP001355207">
    <property type="component" value="Chromosome 3"/>
</dbReference>
<dbReference type="PANTHER" id="PTHR36223:SF5">
    <property type="entry name" value="BETA-LACTAMASE-TYPE TRANSPEPTIDASE FOLD DOMAIN CONTAINING PROTEIN"/>
    <property type="match status" value="1"/>
</dbReference>
<feature type="region of interest" description="Disordered" evidence="1">
    <location>
        <begin position="288"/>
        <end position="313"/>
    </location>
</feature>
<reference evidence="3 4" key="1">
    <citation type="submission" date="2024-01" db="EMBL/GenBank/DDBJ databases">
        <title>Comparative genomics of Cryptococcus and Kwoniella reveals pathogenesis evolution and contrasting modes of karyotype evolution via chromosome fusion or intercentromeric recombination.</title>
        <authorList>
            <person name="Coelho M.A."/>
            <person name="David-Palma M."/>
            <person name="Shea T."/>
            <person name="Bowers K."/>
            <person name="McGinley-Smith S."/>
            <person name="Mohammad A.W."/>
            <person name="Gnirke A."/>
            <person name="Yurkov A.M."/>
            <person name="Nowrousian M."/>
            <person name="Sun S."/>
            <person name="Cuomo C.A."/>
            <person name="Heitman J."/>
        </authorList>
    </citation>
    <scope>NUCLEOTIDE SEQUENCE [LARGE SCALE GENOMIC DNA]</scope>
    <source>
        <strain evidence="3 4">CBS 6074</strain>
    </source>
</reference>
<protein>
    <recommendedName>
        <fullName evidence="2">DUF7918 domain-containing protein</fullName>
    </recommendedName>
</protein>
<evidence type="ECO:0000259" key="2">
    <source>
        <dbReference type="Pfam" id="PF25534"/>
    </source>
</evidence>